<organism evidence="1 2">
    <name type="scientific">Rhizobium binae</name>
    <dbReference type="NCBI Taxonomy" id="1138190"/>
    <lineage>
        <taxon>Bacteria</taxon>
        <taxon>Pseudomonadati</taxon>
        <taxon>Pseudomonadota</taxon>
        <taxon>Alphaproteobacteria</taxon>
        <taxon>Hyphomicrobiales</taxon>
        <taxon>Rhizobiaceae</taxon>
        <taxon>Rhizobium/Agrobacterium group</taxon>
        <taxon>Rhizobium</taxon>
    </lineage>
</organism>
<dbReference type="RefSeq" id="WP_168301467.1">
    <property type="nucleotide sequence ID" value="NZ_CP071604.1"/>
</dbReference>
<reference evidence="1 2" key="1">
    <citation type="submission" date="2024-06" db="EMBL/GenBank/DDBJ databases">
        <title>Genomic Encyclopedia of Type Strains, Phase IV (KMG-IV): sequencing the most valuable type-strain genomes for metagenomic binning, comparative biology and taxonomic classification.</title>
        <authorList>
            <person name="Goeker M."/>
        </authorList>
    </citation>
    <scope>NUCLEOTIDE SEQUENCE [LARGE SCALE GENOMIC DNA]</scope>
    <source>
        <strain evidence="1 2">DSM 29288</strain>
    </source>
</reference>
<name>A0ABV2MQP5_9HYPH</name>
<comment type="caution">
    <text evidence="1">The sequence shown here is derived from an EMBL/GenBank/DDBJ whole genome shotgun (WGS) entry which is preliminary data.</text>
</comment>
<dbReference type="EMBL" id="JBEPMY010000036">
    <property type="protein sequence ID" value="MET3758784.1"/>
    <property type="molecule type" value="Genomic_DNA"/>
</dbReference>
<protein>
    <submittedName>
        <fullName evidence="1">Uncharacterized protein</fullName>
    </submittedName>
</protein>
<evidence type="ECO:0000313" key="2">
    <source>
        <dbReference type="Proteomes" id="UP001549077"/>
    </source>
</evidence>
<proteinExistence type="predicted"/>
<gene>
    <name evidence="1" type="ORF">ABID08_006168</name>
</gene>
<evidence type="ECO:0000313" key="1">
    <source>
        <dbReference type="EMBL" id="MET3758784.1"/>
    </source>
</evidence>
<dbReference type="Proteomes" id="UP001549077">
    <property type="component" value="Unassembled WGS sequence"/>
</dbReference>
<keyword evidence="2" id="KW-1185">Reference proteome</keyword>
<dbReference type="GeneID" id="91147200"/>
<sequence length="96" mass="10866">MSGDRRLGIPIDDRWNDIYLLKATGYGENFSSWTILEIFSQKSASIRNIRIKTGGISSHFGYFAPPRLRIMAISRIREPAKTTQQKPQLPEATAVL</sequence>
<accession>A0ABV2MQP5</accession>